<gene>
    <name evidence="4" type="ORF">HW556_14890</name>
</gene>
<name>A0ABX2Q6W9_9BACT</name>
<evidence type="ECO:0000313" key="5">
    <source>
        <dbReference type="Proteomes" id="UP000626554"/>
    </source>
</evidence>
<proteinExistence type="predicted"/>
<dbReference type="PANTHER" id="PTHR46401:SF2">
    <property type="entry name" value="GLYCOSYLTRANSFERASE WBBK-RELATED"/>
    <property type="match status" value="1"/>
</dbReference>
<comment type="caution">
    <text evidence="4">The sequence shown here is derived from an EMBL/GenBank/DDBJ whole genome shotgun (WGS) entry which is preliminary data.</text>
</comment>
<dbReference type="InterPro" id="IPR028098">
    <property type="entry name" value="Glyco_trans_4-like_N"/>
</dbReference>
<evidence type="ECO:0000313" key="4">
    <source>
        <dbReference type="EMBL" id="NVO86171.1"/>
    </source>
</evidence>
<dbReference type="InterPro" id="IPR001296">
    <property type="entry name" value="Glyco_trans_1"/>
</dbReference>
<dbReference type="SUPFAM" id="SSF53756">
    <property type="entry name" value="UDP-Glycosyltransferase/glycogen phosphorylase"/>
    <property type="match status" value="1"/>
</dbReference>
<feature type="domain" description="Glycosyltransferase subfamily 4-like N-terminal" evidence="3">
    <location>
        <begin position="18"/>
        <end position="176"/>
    </location>
</feature>
<dbReference type="RefSeq" id="WP_176900905.1">
    <property type="nucleotide sequence ID" value="NZ_JABKAV010000059.1"/>
</dbReference>
<protein>
    <submittedName>
        <fullName evidence="4">Glycosyltransferase family 4 protein</fullName>
    </submittedName>
</protein>
<dbReference type="Pfam" id="PF00534">
    <property type="entry name" value="Glycos_transf_1"/>
    <property type="match status" value="1"/>
</dbReference>
<feature type="domain" description="Glycosyl transferase family 1" evidence="2">
    <location>
        <begin position="196"/>
        <end position="351"/>
    </location>
</feature>
<organism evidence="4 5">
    <name type="scientific">Hymenobacter terrestris</name>
    <dbReference type="NCBI Taxonomy" id="2748310"/>
    <lineage>
        <taxon>Bacteria</taxon>
        <taxon>Pseudomonadati</taxon>
        <taxon>Bacteroidota</taxon>
        <taxon>Cytophagia</taxon>
        <taxon>Cytophagales</taxon>
        <taxon>Hymenobacteraceae</taxon>
        <taxon>Hymenobacter</taxon>
    </lineage>
</organism>
<sequence length="382" mass="43163">MDIAVNVRFLLPGDKLEGIGRFTLETLRELVRQQPEHTFHFLFDRPFDERYLLGPNVVPHVLRPPTRHPLLWLAWFEGAVARWLARHRPAVFLSPDGYTTLRTRVPRVTVLHDLAFEHFPQDVNRLVRAYYRYFTPRFARASARLVAVSEATKQDVVARYGIAPDKITVVYNAVDARFRPQPESVQRATRERYAAGHPYYLFVGALQPRKNLQNLLRAFDAFKTATGSPAKLLVVGRTAWQAGPIFEVYRELQHRAAVHLTGRVTDEELVQLYAAARATCYVPYFEGFGIPVIEAQACGSPVITTNCSSLPEVAGLGAACLVDPFSVESITAGLVLVEESEEYRQELIAAGFRNGTRFSWAESARQLWQEIERAAARTPDEA</sequence>
<reference evidence="4 5" key="1">
    <citation type="submission" date="2020-05" db="EMBL/GenBank/DDBJ databases">
        <title>Hymenobacter terrestris sp. nov. and Hymenobacter lapidiphilus sp. nov., isolated from regoliths in Antarctica.</title>
        <authorList>
            <person name="Sedlacek I."/>
            <person name="Pantucek R."/>
            <person name="Zeman M."/>
            <person name="Holochova P."/>
            <person name="Kralova S."/>
            <person name="Stankova E."/>
            <person name="Sedo O."/>
            <person name="Micenkova L."/>
            <person name="Svec P."/>
            <person name="Gupta V."/>
            <person name="Sood U."/>
            <person name="Korpole U.S."/>
            <person name="Lal R."/>
        </authorList>
    </citation>
    <scope>NUCLEOTIDE SEQUENCE [LARGE SCALE GENOMIC DNA]</scope>
    <source>
        <strain evidence="4 5">P5252</strain>
    </source>
</reference>
<evidence type="ECO:0000259" key="2">
    <source>
        <dbReference type="Pfam" id="PF00534"/>
    </source>
</evidence>
<dbReference type="PANTHER" id="PTHR46401">
    <property type="entry name" value="GLYCOSYLTRANSFERASE WBBK-RELATED"/>
    <property type="match status" value="1"/>
</dbReference>
<dbReference type="EMBL" id="JABKAV010000059">
    <property type="protein sequence ID" value="NVO86171.1"/>
    <property type="molecule type" value="Genomic_DNA"/>
</dbReference>
<dbReference type="CDD" id="cd03809">
    <property type="entry name" value="GT4_MtfB-like"/>
    <property type="match status" value="1"/>
</dbReference>
<evidence type="ECO:0000259" key="3">
    <source>
        <dbReference type="Pfam" id="PF13439"/>
    </source>
</evidence>
<dbReference type="Pfam" id="PF13439">
    <property type="entry name" value="Glyco_transf_4"/>
    <property type="match status" value="1"/>
</dbReference>
<dbReference type="Gene3D" id="3.40.50.2000">
    <property type="entry name" value="Glycogen Phosphorylase B"/>
    <property type="match status" value="2"/>
</dbReference>
<dbReference type="Proteomes" id="UP000626554">
    <property type="component" value="Unassembled WGS sequence"/>
</dbReference>
<evidence type="ECO:0000256" key="1">
    <source>
        <dbReference type="ARBA" id="ARBA00022679"/>
    </source>
</evidence>
<keyword evidence="1" id="KW-0808">Transferase</keyword>
<keyword evidence="5" id="KW-1185">Reference proteome</keyword>
<accession>A0ABX2Q6W9</accession>